<organism evidence="3 4">
    <name type="scientific">Lutzomyia longipalpis</name>
    <name type="common">Sand fly</name>
    <dbReference type="NCBI Taxonomy" id="7200"/>
    <lineage>
        <taxon>Eukaryota</taxon>
        <taxon>Metazoa</taxon>
        <taxon>Ecdysozoa</taxon>
        <taxon>Arthropoda</taxon>
        <taxon>Hexapoda</taxon>
        <taxon>Insecta</taxon>
        <taxon>Pterygota</taxon>
        <taxon>Neoptera</taxon>
        <taxon>Endopterygota</taxon>
        <taxon>Diptera</taxon>
        <taxon>Nematocera</taxon>
        <taxon>Psychodoidea</taxon>
        <taxon>Psychodidae</taxon>
        <taxon>Lutzomyia</taxon>
        <taxon>Lutzomyia</taxon>
    </lineage>
</organism>
<evidence type="ECO:0000313" key="2">
    <source>
        <dbReference type="EMBL" id="MBC1172974.1"/>
    </source>
</evidence>
<name>A0A1B0GK86_LUTLO</name>
<dbReference type="GO" id="GO:1904263">
    <property type="term" value="P:positive regulation of TORC1 signaling"/>
    <property type="evidence" value="ECO:0007669"/>
    <property type="project" value="TreeGrafter"/>
</dbReference>
<dbReference type="InterPro" id="IPR049092">
    <property type="entry name" value="MIOS_a-sol"/>
</dbReference>
<dbReference type="EnsemblMetazoa" id="LLOJ008422-RA">
    <property type="protein sequence ID" value="LLOJ008422-PA"/>
    <property type="gene ID" value="LLOJ008422"/>
</dbReference>
<dbReference type="Proteomes" id="UP000092461">
    <property type="component" value="Unassembled WGS sequence"/>
</dbReference>
<dbReference type="EMBL" id="AJWK01028518">
    <property type="status" value="NOT_ANNOTATED_CDS"/>
    <property type="molecule type" value="Genomic_DNA"/>
</dbReference>
<proteinExistence type="predicted"/>
<keyword evidence="4" id="KW-1185">Reference proteome</keyword>
<dbReference type="SUPFAM" id="SSF69322">
    <property type="entry name" value="Tricorn protease domain 2"/>
    <property type="match status" value="1"/>
</dbReference>
<reference evidence="2" key="2">
    <citation type="journal article" date="2020" name="BMC">
        <title>Leishmania infection induces a limited differential gene expression in the sand fly midgut.</title>
        <authorList>
            <person name="Coutinho-Abreu I.V."/>
            <person name="Serafim T.D."/>
            <person name="Meneses C."/>
            <person name="Kamhawi S."/>
            <person name="Oliveira F."/>
            <person name="Valenzuela J.G."/>
        </authorList>
    </citation>
    <scope>NUCLEOTIDE SEQUENCE</scope>
    <source>
        <strain evidence="2">Jacobina</strain>
        <tissue evidence="2">Midgut</tissue>
    </source>
</reference>
<evidence type="ECO:0000313" key="4">
    <source>
        <dbReference type="Proteomes" id="UP000092461"/>
    </source>
</evidence>
<protein>
    <recommendedName>
        <fullName evidence="1">MIOS-like alpha-solenoid domain-containing protein</fullName>
    </recommendedName>
</protein>
<dbReference type="EMBL" id="AJWK01028520">
    <property type="status" value="NOT_ANNOTATED_CDS"/>
    <property type="molecule type" value="Genomic_DNA"/>
</dbReference>
<dbReference type="EMBL" id="GITU01004271">
    <property type="protein sequence ID" value="MBC1172974.1"/>
    <property type="molecule type" value="Transcribed_RNA"/>
</dbReference>
<dbReference type="InterPro" id="IPR015943">
    <property type="entry name" value="WD40/YVTN_repeat-like_dom_sf"/>
</dbReference>
<dbReference type="SMART" id="SM00320">
    <property type="entry name" value="WD40"/>
    <property type="match status" value="3"/>
</dbReference>
<dbReference type="VEuPathDB" id="VectorBase:LLONM1_003934"/>
<dbReference type="AlphaFoldDB" id="A0A1B0GK86"/>
<evidence type="ECO:0000313" key="3">
    <source>
        <dbReference type="EnsemblMetazoa" id="LLOJ008422-PA"/>
    </source>
</evidence>
<dbReference type="PANTHER" id="PTHR16453:SF9">
    <property type="entry name" value="GATOR COMPLEX PROTEIN MIOS"/>
    <property type="match status" value="1"/>
</dbReference>
<dbReference type="GO" id="GO:0034198">
    <property type="term" value="P:cellular response to amino acid starvation"/>
    <property type="evidence" value="ECO:0007669"/>
    <property type="project" value="TreeGrafter"/>
</dbReference>
<evidence type="ECO:0000259" key="1">
    <source>
        <dbReference type="Pfam" id="PF21719"/>
    </source>
</evidence>
<feature type="domain" description="MIOS-like alpha-solenoid" evidence="1">
    <location>
        <begin position="387"/>
        <end position="586"/>
    </location>
</feature>
<dbReference type="Gene3D" id="2.130.10.10">
    <property type="entry name" value="YVTN repeat-like/Quinoprotein amine dehydrogenase"/>
    <property type="match status" value="1"/>
</dbReference>
<dbReference type="InterPro" id="IPR001680">
    <property type="entry name" value="WD40_rpt"/>
</dbReference>
<dbReference type="EMBL" id="AJWK01028519">
    <property type="status" value="NOT_ANNOTATED_CDS"/>
    <property type="molecule type" value="Genomic_DNA"/>
</dbReference>
<dbReference type="Pfam" id="PF21719">
    <property type="entry name" value="MIOS_a-sol"/>
    <property type="match status" value="1"/>
</dbReference>
<reference evidence="4" key="1">
    <citation type="submission" date="2012-05" db="EMBL/GenBank/DDBJ databases">
        <title>Whole Genome Assembly of Lutzomyia longipalpis.</title>
        <authorList>
            <person name="Richards S."/>
            <person name="Qu C."/>
            <person name="Dillon R."/>
            <person name="Worley K."/>
            <person name="Scherer S."/>
            <person name="Batterton M."/>
            <person name="Taylor A."/>
            <person name="Hawes A."/>
            <person name="Hernandez B."/>
            <person name="Kovar C."/>
            <person name="Mandapat C."/>
            <person name="Pham C."/>
            <person name="Qu C."/>
            <person name="Jing C."/>
            <person name="Bess C."/>
            <person name="Bandaranaike D."/>
            <person name="Ngo D."/>
            <person name="Ongeri F."/>
            <person name="Arias F."/>
            <person name="Lara F."/>
            <person name="Weissenberger G."/>
            <person name="Kamau G."/>
            <person name="Han H."/>
            <person name="Shen H."/>
            <person name="Dinh H."/>
            <person name="Khalil I."/>
            <person name="Jones J."/>
            <person name="Shafer J."/>
            <person name="Jayaseelan J."/>
            <person name="Quiroz J."/>
            <person name="Blankenburg K."/>
            <person name="Nguyen L."/>
            <person name="Jackson L."/>
            <person name="Francisco L."/>
            <person name="Tang L.-Y."/>
            <person name="Pu L.-L."/>
            <person name="Perales L."/>
            <person name="Lorensuhewa L."/>
            <person name="Munidasa M."/>
            <person name="Coyle M."/>
            <person name="Taylor M."/>
            <person name="Puazo M."/>
            <person name="Firestine M."/>
            <person name="Scheel M."/>
            <person name="Javaid M."/>
            <person name="Wang M."/>
            <person name="Li M."/>
            <person name="Tabassum N."/>
            <person name="Saada N."/>
            <person name="Osuji N."/>
            <person name="Aqrawi P."/>
            <person name="Fu Q."/>
            <person name="Thornton R."/>
            <person name="Raj R."/>
            <person name="Goodspeed R."/>
            <person name="Mata R."/>
            <person name="Najjar R."/>
            <person name="Gubbala S."/>
            <person name="Lee S."/>
            <person name="Denson S."/>
            <person name="Patil S."/>
            <person name="Macmil S."/>
            <person name="Qi S."/>
            <person name="Matskevitch T."/>
            <person name="Palculict T."/>
            <person name="Mathew T."/>
            <person name="Vee V."/>
            <person name="Velamala V."/>
            <person name="Korchina V."/>
            <person name="Cai W."/>
            <person name="Liu W."/>
            <person name="Dai W."/>
            <person name="Zou X."/>
            <person name="Zhu Y."/>
            <person name="Zhang Y."/>
            <person name="Wu Y.-Q."/>
            <person name="Xin Y."/>
            <person name="Nazarath L."/>
            <person name="Kovar C."/>
            <person name="Han Y."/>
            <person name="Muzny D."/>
            <person name="Gibbs R."/>
        </authorList>
    </citation>
    <scope>NUCLEOTIDE SEQUENCE [LARGE SCALE GENOMIC DNA]</scope>
    <source>
        <strain evidence="4">Jacobina</strain>
    </source>
</reference>
<dbReference type="GO" id="GO:0005737">
    <property type="term" value="C:cytoplasm"/>
    <property type="evidence" value="ECO:0007669"/>
    <property type="project" value="TreeGrafter"/>
</dbReference>
<reference evidence="3" key="3">
    <citation type="submission" date="2020-05" db="UniProtKB">
        <authorList>
            <consortium name="EnsemblMetazoa"/>
        </authorList>
    </citation>
    <scope>IDENTIFICATION</scope>
    <source>
        <strain evidence="3">Jacobina</strain>
    </source>
</reference>
<accession>A0A1B0GK86</accession>
<dbReference type="Pfam" id="PF21720">
    <property type="entry name" value="MIOS_WD40"/>
    <property type="match status" value="2"/>
</dbReference>
<dbReference type="PANTHER" id="PTHR16453">
    <property type="entry name" value="WD40 DOMAIN-CONTAINING PROTEIN MIO FAMILY MEMBER"/>
    <property type="match status" value="1"/>
</dbReference>
<dbReference type="VEuPathDB" id="VectorBase:LLOJ008422"/>
<dbReference type="InterPro" id="IPR037593">
    <property type="entry name" value="MIOS/Sea4"/>
</dbReference>
<sequence>MSSIEGLHWYPRNPDYFYTWGCEMNVYKVESTLRRQSVPSNAYLDLSPCTTGVLQVSEPRYVYIRCTAPSFQPNSLLAAAGLINGKAVLCNFLTTPHSDTNIEFTPKHSRPCLCLAWSEPETNLLAMGYDRNRSDHSIFVWDTSKDLSIVQHLGLSETAHSLCWDKNARVIYAGMSHKHIKVWDLRSGGTSVSTTSTRAIHGLCLAPGGRYLASYIDNNLTLWDVRNIEKSLSQRQTQKNINHLIWCPTRSSVLSILQRDSPFVHLVDLHWSGGSDMEGEPYTMKRYAAPFQSKILSGARNITIQHISWHPKDLERMLAVTGAGNVTDFQVPQRVAIAWDTKNNLWGSSGVRLDLMQFPANSPTVSGDAAPDVSSSTDDDIAVVIYRRAMMDYGHGTDLQRNEELTQNSKLKSVWKLLAHMSRDDWAQGLKKKLGISNTPDVVQTMHRSEIINIPWPDFPAFGYIRVFRSEHRDFAQQLCGWTFDRERDGTFTAWIDDLMVRKEFTRAAFVAVVHLRVKYAIEILAKGADLAAPEHANSYRMAAIALSGFSVEKSAIWRNQCNQAHAQITDPYLRAIFAFLAPDSAEIY</sequence>